<keyword evidence="5" id="KW-0732">Signal</keyword>
<protein>
    <recommendedName>
        <fullName evidence="15">TonB-dependent receptor plug domain-containing protein</fullName>
    </recommendedName>
</protein>
<proteinExistence type="inferred from homology"/>
<evidence type="ECO:0000256" key="4">
    <source>
        <dbReference type="ARBA" id="ARBA00022692"/>
    </source>
</evidence>
<keyword evidence="7 10" id="KW-0472">Membrane</keyword>
<dbReference type="Pfam" id="PF07715">
    <property type="entry name" value="Plug"/>
    <property type="match status" value="1"/>
</dbReference>
<dbReference type="GO" id="GO:0044718">
    <property type="term" value="P:siderophore transmembrane transport"/>
    <property type="evidence" value="ECO:0007669"/>
    <property type="project" value="TreeGrafter"/>
</dbReference>
<dbReference type="InterPro" id="IPR039426">
    <property type="entry name" value="TonB-dep_rcpt-like"/>
</dbReference>
<dbReference type="AlphaFoldDB" id="A0A150X4C4"/>
<comment type="similarity">
    <text evidence="10">Belongs to the TonB-dependent receptor family.</text>
</comment>
<dbReference type="InterPro" id="IPR008969">
    <property type="entry name" value="CarboxyPept-like_regulatory"/>
</dbReference>
<dbReference type="Gene3D" id="2.40.170.20">
    <property type="entry name" value="TonB-dependent receptor, beta-barrel domain"/>
    <property type="match status" value="1"/>
</dbReference>
<evidence type="ECO:0000256" key="10">
    <source>
        <dbReference type="RuleBase" id="RU003357"/>
    </source>
</evidence>
<dbReference type="SUPFAM" id="SSF49464">
    <property type="entry name" value="Carboxypeptidase regulatory domain-like"/>
    <property type="match status" value="1"/>
</dbReference>
<evidence type="ECO:0000256" key="8">
    <source>
        <dbReference type="ARBA" id="ARBA00023170"/>
    </source>
</evidence>
<reference evidence="13 14" key="1">
    <citation type="submission" date="2016-01" db="EMBL/GenBank/DDBJ databases">
        <title>Genome sequencing of Roseivirga spongicola UST030701-084.</title>
        <authorList>
            <person name="Selvaratnam C."/>
            <person name="Thevarajoo S."/>
            <person name="Goh K.M."/>
            <person name="Ee R."/>
            <person name="Chan K.-G."/>
            <person name="Chong C.S."/>
        </authorList>
    </citation>
    <scope>NUCLEOTIDE SEQUENCE [LARGE SCALE GENOMIC DNA]</scope>
    <source>
        <strain evidence="13 14">UST030701-084</strain>
    </source>
</reference>
<dbReference type="Proteomes" id="UP000075606">
    <property type="component" value="Unassembled WGS sequence"/>
</dbReference>
<keyword evidence="2" id="KW-0813">Transport</keyword>
<keyword evidence="14" id="KW-1185">Reference proteome</keyword>
<dbReference type="RefSeq" id="WP_068222033.1">
    <property type="nucleotide sequence ID" value="NZ_CP139724.1"/>
</dbReference>
<evidence type="ECO:0000259" key="11">
    <source>
        <dbReference type="Pfam" id="PF00593"/>
    </source>
</evidence>
<evidence type="ECO:0000256" key="6">
    <source>
        <dbReference type="ARBA" id="ARBA00023077"/>
    </source>
</evidence>
<dbReference type="InterPro" id="IPR037066">
    <property type="entry name" value="Plug_dom_sf"/>
</dbReference>
<evidence type="ECO:0008006" key="15">
    <source>
        <dbReference type="Google" id="ProtNLM"/>
    </source>
</evidence>
<evidence type="ECO:0000256" key="2">
    <source>
        <dbReference type="ARBA" id="ARBA00022448"/>
    </source>
</evidence>
<name>A0A150X4C4_9BACT</name>
<dbReference type="EMBL" id="LRPC01000028">
    <property type="protein sequence ID" value="KYG73576.1"/>
    <property type="molecule type" value="Genomic_DNA"/>
</dbReference>
<comment type="caution">
    <text evidence="13">The sequence shown here is derived from an EMBL/GenBank/DDBJ whole genome shotgun (WGS) entry which is preliminary data.</text>
</comment>
<organism evidence="13 14">
    <name type="scientific">Roseivirga spongicola</name>
    <dbReference type="NCBI Taxonomy" id="333140"/>
    <lineage>
        <taxon>Bacteria</taxon>
        <taxon>Pseudomonadati</taxon>
        <taxon>Bacteroidota</taxon>
        <taxon>Cytophagia</taxon>
        <taxon>Cytophagales</taxon>
        <taxon>Roseivirgaceae</taxon>
        <taxon>Roseivirga</taxon>
    </lineage>
</organism>
<evidence type="ECO:0000313" key="14">
    <source>
        <dbReference type="Proteomes" id="UP000075606"/>
    </source>
</evidence>
<keyword evidence="8" id="KW-0675">Receptor</keyword>
<dbReference type="InterPro" id="IPR000531">
    <property type="entry name" value="Beta-barrel_TonB"/>
</dbReference>
<dbReference type="Pfam" id="PF00593">
    <property type="entry name" value="TonB_dep_Rec_b-barrel"/>
    <property type="match status" value="1"/>
</dbReference>
<dbReference type="GO" id="GO:0015344">
    <property type="term" value="F:siderophore uptake transmembrane transporter activity"/>
    <property type="evidence" value="ECO:0007669"/>
    <property type="project" value="TreeGrafter"/>
</dbReference>
<evidence type="ECO:0000256" key="7">
    <source>
        <dbReference type="ARBA" id="ARBA00023136"/>
    </source>
</evidence>
<evidence type="ECO:0000313" key="13">
    <source>
        <dbReference type="EMBL" id="KYG73576.1"/>
    </source>
</evidence>
<keyword evidence="9" id="KW-0998">Cell outer membrane</keyword>
<feature type="domain" description="TonB-dependent receptor-like beta-barrel" evidence="11">
    <location>
        <begin position="388"/>
        <end position="841"/>
    </location>
</feature>
<keyword evidence="4" id="KW-0812">Transmembrane</keyword>
<accession>A0A150X4C4</accession>
<evidence type="ECO:0000256" key="5">
    <source>
        <dbReference type="ARBA" id="ARBA00022729"/>
    </source>
</evidence>
<gene>
    <name evidence="13" type="ORF">AWW68_12865</name>
</gene>
<evidence type="ECO:0000256" key="3">
    <source>
        <dbReference type="ARBA" id="ARBA00022452"/>
    </source>
</evidence>
<dbReference type="GO" id="GO:0009279">
    <property type="term" value="C:cell outer membrane"/>
    <property type="evidence" value="ECO:0007669"/>
    <property type="project" value="UniProtKB-SubCell"/>
</dbReference>
<evidence type="ECO:0000256" key="1">
    <source>
        <dbReference type="ARBA" id="ARBA00004571"/>
    </source>
</evidence>
<dbReference type="PANTHER" id="PTHR30069:SF29">
    <property type="entry name" value="HEMOGLOBIN AND HEMOGLOBIN-HAPTOGLOBIN-BINDING PROTEIN 1-RELATED"/>
    <property type="match status" value="1"/>
</dbReference>
<dbReference type="InterPro" id="IPR036942">
    <property type="entry name" value="Beta-barrel_TonB_sf"/>
</dbReference>
<dbReference type="STRING" id="333140.AWW68_12865"/>
<dbReference type="Pfam" id="PF13715">
    <property type="entry name" value="CarbopepD_reg_2"/>
    <property type="match status" value="1"/>
</dbReference>
<keyword evidence="6 10" id="KW-0798">TonB box</keyword>
<sequence>MAQNILDHMMNGSEQGRQLLEVLSEIADEEQASIFFLPRWIDGIQINKSYSSKSLGFMLEELFENTELDAVLMYPKVLVLIKDPTKDIQRREALISALMQGKKVETYEFGEPGSSSNQEVLIEGEIIDWTTGEELPFATVSVNDSLMSTASNDQGKFSLKLLAGSYVLRFNFLDYTEKVVDLHAFDNGKIYVELEKESTQLDEVVVQGERTQDLTKSKIGRTYLNVRDIKLAPAFLGEVDLVKQVQTLPGVTTVGEAATGFNVRGGSVDQNLILYDGMPVFNSSHVFGFLTTFIPEAVNDVSFYKGGIPANYGGRASSVLDIKSKDGDLNRWNANIGIGMITSKAMVDGPLKEGKTAMAASLRSTYSNWLVNAIRTDYADLSDSKVNFYDATLKLTHLVSDDTKLSFTGYSSKDAFSLEGDTTYRWHNLQVSVRLDHQFTPQLGSDFTLGHTVYGYNVDNEDPRQASRLSYQINLTSFQSAFHLDKAEHKLDFGWQLTHYRFQPGKLEPTSGNSNAANITMDNQYSIESAFYLNDEWELNDKLRLEGGLRVPMFFSFGPAEVFTYELGEVKQVSTITDTLSYKGGKLIKAYFGLEPRLSVNWEFASEASLKIGYNRIYQFLHLVTNTAAVTPVDIWQPSGYYFRPQRADQISAGLFKDFRDKAYGLSTEVFYKFIENQIDFKDGARLILNNHLETELLQGKGEAYGVETSVFKNQGKLTGSLSYTYSRSFRTIAGASTSESINKGERYPSSYDQPHIVNLGWKLAMSKRHFFTGNFTYHTGRPVTIPLAVFGYDNNSVAYFSGRNQYRIPDYHRLDLALVVEGNHNKRKKWKGTWVFSIYNAYARKNPYTIFFRTSRAGVPEPYQLSIVGTILPSVSYNLKLN</sequence>
<dbReference type="SUPFAM" id="SSF56935">
    <property type="entry name" value="Porins"/>
    <property type="match status" value="1"/>
</dbReference>
<dbReference type="PANTHER" id="PTHR30069">
    <property type="entry name" value="TONB-DEPENDENT OUTER MEMBRANE RECEPTOR"/>
    <property type="match status" value="1"/>
</dbReference>
<dbReference type="Gene3D" id="2.170.130.10">
    <property type="entry name" value="TonB-dependent receptor, plug domain"/>
    <property type="match status" value="1"/>
</dbReference>
<evidence type="ECO:0000256" key="9">
    <source>
        <dbReference type="ARBA" id="ARBA00023237"/>
    </source>
</evidence>
<dbReference type="Gene3D" id="2.60.40.1120">
    <property type="entry name" value="Carboxypeptidase-like, regulatory domain"/>
    <property type="match status" value="1"/>
</dbReference>
<evidence type="ECO:0000259" key="12">
    <source>
        <dbReference type="Pfam" id="PF07715"/>
    </source>
</evidence>
<keyword evidence="3" id="KW-1134">Transmembrane beta strand</keyword>
<dbReference type="InterPro" id="IPR012910">
    <property type="entry name" value="Plug_dom"/>
</dbReference>
<comment type="subcellular location">
    <subcellularLocation>
        <location evidence="1">Cell outer membrane</location>
        <topology evidence="1">Multi-pass membrane protein</topology>
    </subcellularLocation>
</comment>
<feature type="domain" description="TonB-dependent receptor plug" evidence="12">
    <location>
        <begin position="243"/>
        <end position="317"/>
    </location>
</feature>